<gene>
    <name evidence="7" type="ORF">SAMN04487959_12137</name>
</gene>
<dbReference type="PANTHER" id="PTHR37693:SF1">
    <property type="entry name" value="INTEGRAL MEMBRANE PROTEIN"/>
    <property type="match status" value="1"/>
</dbReference>
<dbReference type="Pfam" id="PF03706">
    <property type="entry name" value="LPG_synthase_TM"/>
    <property type="match status" value="1"/>
</dbReference>
<keyword evidence="4 6" id="KW-1133">Transmembrane helix</keyword>
<feature type="transmembrane region" description="Helical" evidence="6">
    <location>
        <begin position="123"/>
        <end position="142"/>
    </location>
</feature>
<feature type="transmembrane region" description="Helical" evidence="6">
    <location>
        <begin position="216"/>
        <end position="235"/>
    </location>
</feature>
<dbReference type="RefSeq" id="WP_092850043.1">
    <property type="nucleotide sequence ID" value="NZ_FOPY01000021.1"/>
</dbReference>
<dbReference type="STRING" id="442341.SAMN04487959_12137"/>
<dbReference type="PANTHER" id="PTHR37693">
    <property type="entry name" value="PHOSPHATIDYLGLYCEROL LYSYLTRANSFERASE"/>
    <property type="match status" value="1"/>
</dbReference>
<keyword evidence="5 6" id="KW-0472">Membrane</keyword>
<evidence type="ECO:0000313" key="7">
    <source>
        <dbReference type="EMBL" id="SFI14935.1"/>
    </source>
</evidence>
<organism evidence="7 8">
    <name type="scientific">Modicisalibacter xianhensis</name>
    <dbReference type="NCBI Taxonomy" id="442341"/>
    <lineage>
        <taxon>Bacteria</taxon>
        <taxon>Pseudomonadati</taxon>
        <taxon>Pseudomonadota</taxon>
        <taxon>Gammaproteobacteria</taxon>
        <taxon>Oceanospirillales</taxon>
        <taxon>Halomonadaceae</taxon>
        <taxon>Modicisalibacter</taxon>
    </lineage>
</organism>
<dbReference type="AlphaFoldDB" id="A0A1I3FUS9"/>
<feature type="transmembrane region" description="Helical" evidence="6">
    <location>
        <begin position="149"/>
        <end position="168"/>
    </location>
</feature>
<evidence type="ECO:0000256" key="6">
    <source>
        <dbReference type="SAM" id="Phobius"/>
    </source>
</evidence>
<name>A0A1I3FUS9_9GAMM</name>
<evidence type="ECO:0000256" key="4">
    <source>
        <dbReference type="ARBA" id="ARBA00022989"/>
    </source>
</evidence>
<sequence length="331" mass="36381">MRHALWLLPLALSLALAIPFFVGGPALLGTLRNFPADLLVLMLGMIGLCWIINACRLRLLLAEHARALSPPQALATVMATEFAFCATPGGSGGPVTLYGLLVRRGIPAPRATAVFAADQLTDLVFFLVALLLVAVYATVALVDSRLEGLIAVSIGLLSLVLALAWLWLRHTSRFLATSGQWLAWLRLPWRLRFAMARRLLRFRRALLATLGLSRRRLALVFVLCCGHWLLRYSVLYLVVEGLGHDVAWAWTFLVQMLSMAAGQASMLPGGLGGAELTSTAMLTPLIGLSQASVAVLIWRFVTFHFYLLAGAPVFACLFHRQFLGRRLSWRR</sequence>
<evidence type="ECO:0008006" key="9">
    <source>
        <dbReference type="Google" id="ProtNLM"/>
    </source>
</evidence>
<reference evidence="7 8" key="1">
    <citation type="submission" date="2016-10" db="EMBL/GenBank/DDBJ databases">
        <authorList>
            <person name="de Groot N.N."/>
        </authorList>
    </citation>
    <scope>NUCLEOTIDE SEQUENCE [LARGE SCALE GENOMIC DNA]</scope>
    <source>
        <strain evidence="7 8">CGMCC 1.6848</strain>
    </source>
</reference>
<keyword evidence="8" id="KW-1185">Reference proteome</keyword>
<evidence type="ECO:0000256" key="5">
    <source>
        <dbReference type="ARBA" id="ARBA00023136"/>
    </source>
</evidence>
<comment type="subcellular location">
    <subcellularLocation>
        <location evidence="1">Cell membrane</location>
        <topology evidence="1">Multi-pass membrane protein</topology>
    </subcellularLocation>
</comment>
<dbReference type="EMBL" id="FOPY01000021">
    <property type="protein sequence ID" value="SFI14935.1"/>
    <property type="molecule type" value="Genomic_DNA"/>
</dbReference>
<keyword evidence="2" id="KW-1003">Cell membrane</keyword>
<protein>
    <recommendedName>
        <fullName evidence="9">Lysylphosphatidylglycerol synthase-like protein</fullName>
    </recommendedName>
</protein>
<feature type="transmembrane region" description="Helical" evidence="6">
    <location>
        <begin position="41"/>
        <end position="61"/>
    </location>
</feature>
<keyword evidence="3 6" id="KW-0812">Transmembrane</keyword>
<feature type="transmembrane region" description="Helical" evidence="6">
    <location>
        <begin position="304"/>
        <end position="323"/>
    </location>
</feature>
<dbReference type="GO" id="GO:0005886">
    <property type="term" value="C:plasma membrane"/>
    <property type="evidence" value="ECO:0007669"/>
    <property type="project" value="UniProtKB-SubCell"/>
</dbReference>
<proteinExistence type="predicted"/>
<evidence type="ECO:0000256" key="1">
    <source>
        <dbReference type="ARBA" id="ARBA00004651"/>
    </source>
</evidence>
<accession>A0A1I3FUS9</accession>
<dbReference type="InterPro" id="IPR022791">
    <property type="entry name" value="L-PG_synthase/AglD"/>
</dbReference>
<evidence type="ECO:0000256" key="3">
    <source>
        <dbReference type="ARBA" id="ARBA00022692"/>
    </source>
</evidence>
<evidence type="ECO:0000256" key="2">
    <source>
        <dbReference type="ARBA" id="ARBA00022475"/>
    </source>
</evidence>
<evidence type="ECO:0000313" key="8">
    <source>
        <dbReference type="Proteomes" id="UP000199040"/>
    </source>
</evidence>
<feature type="transmembrane region" description="Helical" evidence="6">
    <location>
        <begin position="73"/>
        <end position="91"/>
    </location>
</feature>
<dbReference type="Proteomes" id="UP000199040">
    <property type="component" value="Unassembled WGS sequence"/>
</dbReference>
<dbReference type="NCBIfam" id="TIGR00374">
    <property type="entry name" value="flippase-like domain"/>
    <property type="match status" value="1"/>
</dbReference>